<keyword evidence="2" id="KW-1185">Reference proteome</keyword>
<protein>
    <recommendedName>
        <fullName evidence="3">Phosphohistidine phosphatase</fullName>
    </recommendedName>
</protein>
<reference evidence="2" key="1">
    <citation type="submission" date="2018-05" db="EMBL/GenBank/DDBJ databases">
        <title>Pseudarcicella sp. HME7025 Genome sequencing and assembly.</title>
        <authorList>
            <person name="Kim H."/>
            <person name="Kang H."/>
            <person name="Joh K."/>
        </authorList>
    </citation>
    <scope>NUCLEOTIDE SEQUENCE [LARGE SCALE GENOMIC DNA]</scope>
    <source>
        <strain evidence="2">HME7025</strain>
    </source>
</reference>
<dbReference type="InterPro" id="IPR029033">
    <property type="entry name" value="His_PPase_superfam"/>
</dbReference>
<dbReference type="Proteomes" id="UP000245468">
    <property type="component" value="Chromosome"/>
</dbReference>
<organism evidence="1 2">
    <name type="scientific">Aquirufa nivalisilvae</name>
    <dbReference type="NCBI Taxonomy" id="2516557"/>
    <lineage>
        <taxon>Bacteria</taxon>
        <taxon>Pseudomonadati</taxon>
        <taxon>Bacteroidota</taxon>
        <taxon>Cytophagia</taxon>
        <taxon>Cytophagales</taxon>
        <taxon>Flectobacillaceae</taxon>
        <taxon>Aquirufa</taxon>
    </lineage>
</organism>
<dbReference type="InterPro" id="IPR013078">
    <property type="entry name" value="His_Pase_superF_clade-1"/>
</dbReference>
<gene>
    <name evidence="1" type="ORF">HME7025_00686</name>
</gene>
<dbReference type="PANTHER" id="PTHR47623:SF1">
    <property type="entry name" value="OS09G0287300 PROTEIN"/>
    <property type="match status" value="1"/>
</dbReference>
<dbReference type="KEGG" id="psez:HME7025_00686"/>
<dbReference type="OrthoDB" id="9810154at2"/>
<proteinExistence type="predicted"/>
<dbReference type="EMBL" id="CP029346">
    <property type="protein sequence ID" value="AWL08558.1"/>
    <property type="molecule type" value="Genomic_DNA"/>
</dbReference>
<dbReference type="RefSeq" id="WP_109322305.1">
    <property type="nucleotide sequence ID" value="NZ_CP029346.1"/>
</dbReference>
<dbReference type="CDD" id="cd07067">
    <property type="entry name" value="HP_PGM_like"/>
    <property type="match status" value="1"/>
</dbReference>
<evidence type="ECO:0000313" key="1">
    <source>
        <dbReference type="EMBL" id="AWL08558.1"/>
    </source>
</evidence>
<dbReference type="Gene3D" id="3.40.50.1240">
    <property type="entry name" value="Phosphoglycerate mutase-like"/>
    <property type="match status" value="1"/>
</dbReference>
<dbReference type="PANTHER" id="PTHR47623">
    <property type="entry name" value="OS09G0287300 PROTEIN"/>
    <property type="match status" value="1"/>
</dbReference>
<evidence type="ECO:0008006" key="3">
    <source>
        <dbReference type="Google" id="ProtNLM"/>
    </source>
</evidence>
<dbReference type="AlphaFoldDB" id="A0A2S2DT75"/>
<dbReference type="SUPFAM" id="SSF53254">
    <property type="entry name" value="Phosphoglycerate mutase-like"/>
    <property type="match status" value="1"/>
</dbReference>
<accession>A0A2S2DT75</accession>
<evidence type="ECO:0000313" key="2">
    <source>
        <dbReference type="Proteomes" id="UP000245468"/>
    </source>
</evidence>
<dbReference type="Pfam" id="PF00300">
    <property type="entry name" value="His_Phos_1"/>
    <property type="match status" value="1"/>
</dbReference>
<sequence>MIDLILIRHAHSGPYDQPDKERQLSLQGMEEMILLAQKLKSVHLPSGLWLCSDAKRTVETATALRSELGILGPINIDSCWYQASGPDYVNLIEKQTRPVIYLVAHNPSISYVASYYSGTLIQMETGGCCYLRFQYADSPSELSKGAGDLVFNFNPQVV</sequence>
<name>A0A2S2DT75_9BACT</name>